<organism evidence="2 3">
    <name type="scientific">Pleurodeles waltl</name>
    <name type="common">Iberian ribbed newt</name>
    <dbReference type="NCBI Taxonomy" id="8319"/>
    <lineage>
        <taxon>Eukaryota</taxon>
        <taxon>Metazoa</taxon>
        <taxon>Chordata</taxon>
        <taxon>Craniata</taxon>
        <taxon>Vertebrata</taxon>
        <taxon>Euteleostomi</taxon>
        <taxon>Amphibia</taxon>
        <taxon>Batrachia</taxon>
        <taxon>Caudata</taxon>
        <taxon>Salamandroidea</taxon>
        <taxon>Salamandridae</taxon>
        <taxon>Pleurodelinae</taxon>
        <taxon>Pleurodeles</taxon>
    </lineage>
</organism>
<reference evidence="2" key="1">
    <citation type="journal article" date="2022" name="bioRxiv">
        <title>Sequencing and chromosome-scale assembly of the giantPleurodeles waltlgenome.</title>
        <authorList>
            <person name="Brown T."/>
            <person name="Elewa A."/>
            <person name="Iarovenko S."/>
            <person name="Subramanian E."/>
            <person name="Araus A.J."/>
            <person name="Petzold A."/>
            <person name="Susuki M."/>
            <person name="Suzuki K.-i.T."/>
            <person name="Hayashi T."/>
            <person name="Toyoda A."/>
            <person name="Oliveira C."/>
            <person name="Osipova E."/>
            <person name="Leigh N.D."/>
            <person name="Simon A."/>
            <person name="Yun M.H."/>
        </authorList>
    </citation>
    <scope>NUCLEOTIDE SEQUENCE</scope>
    <source>
        <strain evidence="2">20211129_DDA</strain>
        <tissue evidence="2">Liver</tissue>
    </source>
</reference>
<sequence>MTTHASQGKWTAIQASTCVMKSPSSDKDKLSHMDAWETGDSPDHESVVDLLGGLLHVILQTAEDIISPLPLLTTTRNSAIWEQEPGCGRRAVWTAPMTDAAAMLKDKPNPPFAPGLFQQGEDNG</sequence>
<dbReference type="EMBL" id="JANPWB010000007">
    <property type="protein sequence ID" value="KAJ1170788.1"/>
    <property type="molecule type" value="Genomic_DNA"/>
</dbReference>
<protein>
    <submittedName>
        <fullName evidence="2">Uncharacterized protein</fullName>
    </submittedName>
</protein>
<feature type="region of interest" description="Disordered" evidence="1">
    <location>
        <begin position="104"/>
        <end position="124"/>
    </location>
</feature>
<dbReference type="Proteomes" id="UP001066276">
    <property type="component" value="Chromosome 4_1"/>
</dbReference>
<feature type="region of interest" description="Disordered" evidence="1">
    <location>
        <begin position="21"/>
        <end position="42"/>
    </location>
</feature>
<gene>
    <name evidence="2" type="ORF">NDU88_002660</name>
</gene>
<evidence type="ECO:0000313" key="3">
    <source>
        <dbReference type="Proteomes" id="UP001066276"/>
    </source>
</evidence>
<evidence type="ECO:0000313" key="2">
    <source>
        <dbReference type="EMBL" id="KAJ1170788.1"/>
    </source>
</evidence>
<dbReference type="AlphaFoldDB" id="A0AAV7T2Z5"/>
<feature type="compositionally biased region" description="Basic and acidic residues" evidence="1">
    <location>
        <begin position="24"/>
        <end position="42"/>
    </location>
</feature>
<comment type="caution">
    <text evidence="2">The sequence shown here is derived from an EMBL/GenBank/DDBJ whole genome shotgun (WGS) entry which is preliminary data.</text>
</comment>
<keyword evidence="3" id="KW-1185">Reference proteome</keyword>
<proteinExistence type="predicted"/>
<evidence type="ECO:0000256" key="1">
    <source>
        <dbReference type="SAM" id="MobiDB-lite"/>
    </source>
</evidence>
<name>A0AAV7T2Z5_PLEWA</name>
<accession>A0AAV7T2Z5</accession>